<evidence type="ECO:0000256" key="3">
    <source>
        <dbReference type="ARBA" id="ARBA00022475"/>
    </source>
</evidence>
<organism evidence="9 10">
    <name type="scientific">Massiliimalia timonensis</name>
    <dbReference type="NCBI Taxonomy" id="1987501"/>
    <lineage>
        <taxon>Bacteria</taxon>
        <taxon>Bacillati</taxon>
        <taxon>Bacillota</taxon>
        <taxon>Clostridia</taxon>
        <taxon>Eubacteriales</taxon>
        <taxon>Oscillospiraceae</taxon>
        <taxon>Massiliimalia</taxon>
    </lineage>
</organism>
<keyword evidence="5 7" id="KW-1133">Transmembrane helix</keyword>
<evidence type="ECO:0000256" key="2">
    <source>
        <dbReference type="ARBA" id="ARBA00022448"/>
    </source>
</evidence>
<evidence type="ECO:0000256" key="6">
    <source>
        <dbReference type="ARBA" id="ARBA00023136"/>
    </source>
</evidence>
<reference evidence="9" key="1">
    <citation type="submission" date="2020-08" db="EMBL/GenBank/DDBJ databases">
        <title>Genome public.</title>
        <authorList>
            <person name="Liu C."/>
            <person name="Sun Q."/>
        </authorList>
    </citation>
    <scope>NUCLEOTIDE SEQUENCE</scope>
    <source>
        <strain evidence="9">NSJ-15</strain>
    </source>
</reference>
<evidence type="ECO:0000313" key="10">
    <source>
        <dbReference type="Proteomes" id="UP000632659"/>
    </source>
</evidence>
<keyword evidence="3" id="KW-1003">Cell membrane</keyword>
<dbReference type="AlphaFoldDB" id="A0A8J6NYI8"/>
<dbReference type="Proteomes" id="UP000632659">
    <property type="component" value="Unassembled WGS sequence"/>
</dbReference>
<keyword evidence="4 7" id="KW-0812">Transmembrane</keyword>
<dbReference type="Pfam" id="PF00528">
    <property type="entry name" value="BPD_transp_1"/>
    <property type="match status" value="1"/>
</dbReference>
<feature type="transmembrane region" description="Helical" evidence="7">
    <location>
        <begin position="12"/>
        <end position="34"/>
    </location>
</feature>
<evidence type="ECO:0000259" key="8">
    <source>
        <dbReference type="PROSITE" id="PS50928"/>
    </source>
</evidence>
<dbReference type="RefSeq" id="WP_187536127.1">
    <property type="nucleotide sequence ID" value="NZ_JACRTL010000001.1"/>
</dbReference>
<protein>
    <submittedName>
        <fullName evidence="9">Sugar ABC transporter permease</fullName>
    </submittedName>
</protein>
<feature type="transmembrane region" description="Helical" evidence="7">
    <location>
        <begin position="75"/>
        <end position="96"/>
    </location>
</feature>
<keyword evidence="6 7" id="KW-0472">Membrane</keyword>
<comment type="subcellular location">
    <subcellularLocation>
        <location evidence="1 7">Cell membrane</location>
        <topology evidence="1 7">Multi-pass membrane protein</topology>
    </subcellularLocation>
</comment>
<dbReference type="SUPFAM" id="SSF161098">
    <property type="entry name" value="MetI-like"/>
    <property type="match status" value="1"/>
</dbReference>
<evidence type="ECO:0000256" key="4">
    <source>
        <dbReference type="ARBA" id="ARBA00022692"/>
    </source>
</evidence>
<dbReference type="PANTHER" id="PTHR30193:SF37">
    <property type="entry name" value="INNER MEMBRANE ABC TRANSPORTER PERMEASE PROTEIN YCJO"/>
    <property type="match status" value="1"/>
</dbReference>
<dbReference type="InterPro" id="IPR035906">
    <property type="entry name" value="MetI-like_sf"/>
</dbReference>
<feature type="transmembrane region" description="Helical" evidence="7">
    <location>
        <begin position="203"/>
        <end position="224"/>
    </location>
</feature>
<keyword evidence="10" id="KW-1185">Reference proteome</keyword>
<comment type="similarity">
    <text evidence="7">Belongs to the binding-protein-dependent transport system permease family.</text>
</comment>
<gene>
    <name evidence="9" type="ORF">H8702_00690</name>
</gene>
<accession>A0A8J6NYI8</accession>
<evidence type="ECO:0000313" key="9">
    <source>
        <dbReference type="EMBL" id="MBC8609636.1"/>
    </source>
</evidence>
<dbReference type="Gene3D" id="1.10.3720.10">
    <property type="entry name" value="MetI-like"/>
    <property type="match status" value="1"/>
</dbReference>
<dbReference type="PANTHER" id="PTHR30193">
    <property type="entry name" value="ABC TRANSPORTER PERMEASE PROTEIN"/>
    <property type="match status" value="1"/>
</dbReference>
<dbReference type="GO" id="GO:0005886">
    <property type="term" value="C:plasma membrane"/>
    <property type="evidence" value="ECO:0007669"/>
    <property type="project" value="UniProtKB-SubCell"/>
</dbReference>
<feature type="transmembrane region" description="Helical" evidence="7">
    <location>
        <begin position="108"/>
        <end position="128"/>
    </location>
</feature>
<dbReference type="EMBL" id="JACRTL010000001">
    <property type="protein sequence ID" value="MBC8609636.1"/>
    <property type="molecule type" value="Genomic_DNA"/>
</dbReference>
<keyword evidence="2 7" id="KW-0813">Transport</keyword>
<dbReference type="GO" id="GO:0055085">
    <property type="term" value="P:transmembrane transport"/>
    <property type="evidence" value="ECO:0007669"/>
    <property type="project" value="InterPro"/>
</dbReference>
<evidence type="ECO:0000256" key="1">
    <source>
        <dbReference type="ARBA" id="ARBA00004651"/>
    </source>
</evidence>
<sequence length="295" mass="33681">MKMTRTRRETAAGYLFIMPNFLGFLLFSLLPVLASVGISLTDWNISGEFQFIGLSNYKEMFAEDPKFYTIFWNTFYFTLLYVPLVLVISLGLALLVNRGFKTVIAFRFMYFLPVVTSAVAASMVFQWIYNSEFGLLNYLLSMVGLPKVSWLTDLKTVMPSVVAVNIWKNAGKLMVIYLAGLQGIPRYLYEAAEMDGANTFQKFWNITVPMISPTTFFILITSIIDSFQVFEIVYTLTGGGPLDASRTLVTYIYDMSFTRFRMGYACSLSIVLFAVIFLFTVIQFKFQNKWVESDV</sequence>
<evidence type="ECO:0000256" key="7">
    <source>
        <dbReference type="RuleBase" id="RU363032"/>
    </source>
</evidence>
<comment type="caution">
    <text evidence="9">The sequence shown here is derived from an EMBL/GenBank/DDBJ whole genome shotgun (WGS) entry which is preliminary data.</text>
</comment>
<name>A0A8J6NYI8_9FIRM</name>
<dbReference type="CDD" id="cd06261">
    <property type="entry name" value="TM_PBP2"/>
    <property type="match status" value="1"/>
</dbReference>
<dbReference type="PROSITE" id="PS50928">
    <property type="entry name" value="ABC_TM1"/>
    <property type="match status" value="1"/>
</dbReference>
<feature type="domain" description="ABC transmembrane type-1" evidence="8">
    <location>
        <begin position="71"/>
        <end position="283"/>
    </location>
</feature>
<evidence type="ECO:0000256" key="5">
    <source>
        <dbReference type="ARBA" id="ARBA00022989"/>
    </source>
</evidence>
<dbReference type="InterPro" id="IPR000515">
    <property type="entry name" value="MetI-like"/>
</dbReference>
<feature type="transmembrane region" description="Helical" evidence="7">
    <location>
        <begin position="262"/>
        <end position="282"/>
    </location>
</feature>
<dbReference type="InterPro" id="IPR051393">
    <property type="entry name" value="ABC_transporter_permease"/>
</dbReference>
<proteinExistence type="inferred from homology"/>